<sequence>MTFRNESDPRSLHWQKSPWPKSTIATNPCTERQFRVYLILIKVTIWSGQYCISPRGQRRLNMQAAFLEGTVGATQPSGAILHQKRVEWNFIVLLGRSMQALISVTVLPHLSRGWNLDLTCIASSWSGIIRAVTISYTRAGDPGV</sequence>
<name>A0A284R3F3_ARMOS</name>
<protein>
    <submittedName>
        <fullName evidence="1">Uncharacterized protein</fullName>
    </submittedName>
</protein>
<evidence type="ECO:0000313" key="2">
    <source>
        <dbReference type="Proteomes" id="UP000219338"/>
    </source>
</evidence>
<gene>
    <name evidence="1" type="ORF">ARMOST_06599</name>
</gene>
<reference evidence="2" key="1">
    <citation type="journal article" date="2017" name="Nat. Ecol. Evol.">
        <title>Genome expansion and lineage-specific genetic innovations in the forest pathogenic fungi Armillaria.</title>
        <authorList>
            <person name="Sipos G."/>
            <person name="Prasanna A.N."/>
            <person name="Walter M.C."/>
            <person name="O'Connor E."/>
            <person name="Balint B."/>
            <person name="Krizsan K."/>
            <person name="Kiss B."/>
            <person name="Hess J."/>
            <person name="Varga T."/>
            <person name="Slot J."/>
            <person name="Riley R."/>
            <person name="Boka B."/>
            <person name="Rigling D."/>
            <person name="Barry K."/>
            <person name="Lee J."/>
            <person name="Mihaltcheva S."/>
            <person name="LaButti K."/>
            <person name="Lipzen A."/>
            <person name="Waldron R."/>
            <person name="Moloney N.M."/>
            <person name="Sperisen C."/>
            <person name="Kredics L."/>
            <person name="Vagvoelgyi C."/>
            <person name="Patrignani A."/>
            <person name="Fitzpatrick D."/>
            <person name="Nagy I."/>
            <person name="Doyle S."/>
            <person name="Anderson J.B."/>
            <person name="Grigoriev I.V."/>
            <person name="Gueldener U."/>
            <person name="Muensterkoetter M."/>
            <person name="Nagy L.G."/>
        </authorList>
    </citation>
    <scope>NUCLEOTIDE SEQUENCE [LARGE SCALE GENOMIC DNA]</scope>
    <source>
        <strain evidence="2">C18/9</strain>
    </source>
</reference>
<organism evidence="1 2">
    <name type="scientific">Armillaria ostoyae</name>
    <name type="common">Armillaria root rot fungus</name>
    <dbReference type="NCBI Taxonomy" id="47428"/>
    <lineage>
        <taxon>Eukaryota</taxon>
        <taxon>Fungi</taxon>
        <taxon>Dikarya</taxon>
        <taxon>Basidiomycota</taxon>
        <taxon>Agaricomycotina</taxon>
        <taxon>Agaricomycetes</taxon>
        <taxon>Agaricomycetidae</taxon>
        <taxon>Agaricales</taxon>
        <taxon>Marasmiineae</taxon>
        <taxon>Physalacriaceae</taxon>
        <taxon>Armillaria</taxon>
    </lineage>
</organism>
<dbReference type="EMBL" id="FUEG01000004">
    <property type="protein sequence ID" value="SJL03247.1"/>
    <property type="molecule type" value="Genomic_DNA"/>
</dbReference>
<dbReference type="AlphaFoldDB" id="A0A284R3F3"/>
<keyword evidence="2" id="KW-1185">Reference proteome</keyword>
<proteinExistence type="predicted"/>
<evidence type="ECO:0000313" key="1">
    <source>
        <dbReference type="EMBL" id="SJL03247.1"/>
    </source>
</evidence>
<accession>A0A284R3F3</accession>
<dbReference type="Proteomes" id="UP000219338">
    <property type="component" value="Unassembled WGS sequence"/>
</dbReference>